<dbReference type="Pfam" id="PF03872">
    <property type="entry name" value="RseA_N"/>
    <property type="match status" value="1"/>
</dbReference>
<reference evidence="2 3" key="1">
    <citation type="submission" date="2020-01" db="EMBL/GenBank/DDBJ databases">
        <title>Genome sequencing of strain KACC 21265.</title>
        <authorList>
            <person name="Heo J."/>
            <person name="Kim S.-J."/>
            <person name="Kim J.-S."/>
            <person name="Hong S.-B."/>
            <person name="Kwon S.-W."/>
        </authorList>
    </citation>
    <scope>NUCLEOTIDE SEQUENCE [LARGE SCALE GENOMIC DNA]</scope>
    <source>
        <strain evidence="2 3">KACC 21265</strain>
    </source>
</reference>
<sequence length="220" mass="22896">MSKQHTTSNLPDDAVSALADGALQGEAFASAMAQMQDDDGLRARWHTYHLVGDVLRSKDLADCSGGLDFLARFEARLAQETVTPVVLATQPEPAVVAVVRREAANASVFRWKLAAGFASVAAVAAIGWQVLQAQLPAAAPVMAQAQAPMQSIAAAPGGFQAVSVGGTLPSGGFSEAPPVMMRNAQLDELLAAHNRAIGGSALQSQARLLRNVSISEDIAR</sequence>
<proteinExistence type="predicted"/>
<dbReference type="AlphaFoldDB" id="A0A857J4K3"/>
<protein>
    <submittedName>
        <fullName evidence="2">Anti-anti-sigma factor</fullName>
    </submittedName>
</protein>
<dbReference type="PANTHER" id="PTHR38104:SF1">
    <property type="entry name" value="ANTI-SIGMA-E FACTOR RSEA"/>
    <property type="match status" value="1"/>
</dbReference>
<evidence type="ECO:0000259" key="1">
    <source>
        <dbReference type="Pfam" id="PF03872"/>
    </source>
</evidence>
<gene>
    <name evidence="2" type="ORF">GT347_08550</name>
</gene>
<dbReference type="GO" id="GO:0016989">
    <property type="term" value="F:sigma factor antagonist activity"/>
    <property type="evidence" value="ECO:0007669"/>
    <property type="project" value="InterPro"/>
</dbReference>
<evidence type="ECO:0000313" key="2">
    <source>
        <dbReference type="EMBL" id="QHI98039.1"/>
    </source>
</evidence>
<organism evidence="2 3">
    <name type="scientific">Xylophilus rhododendri</name>
    <dbReference type="NCBI Taxonomy" id="2697032"/>
    <lineage>
        <taxon>Bacteria</taxon>
        <taxon>Pseudomonadati</taxon>
        <taxon>Pseudomonadota</taxon>
        <taxon>Betaproteobacteria</taxon>
        <taxon>Burkholderiales</taxon>
        <taxon>Xylophilus</taxon>
    </lineage>
</organism>
<dbReference type="InterPro" id="IPR036147">
    <property type="entry name" value="Anti-sigma_E_RseA_N_sf"/>
</dbReference>
<dbReference type="InterPro" id="IPR005572">
    <property type="entry name" value="Anti-sigma_E_RseA_N"/>
</dbReference>
<dbReference type="RefSeq" id="WP_160551556.1">
    <property type="nucleotide sequence ID" value="NZ_CP047650.1"/>
</dbReference>
<feature type="domain" description="Anti sigma-E protein RseA N-terminal" evidence="1">
    <location>
        <begin position="13"/>
        <end position="93"/>
    </location>
</feature>
<dbReference type="SUPFAM" id="SSF89069">
    <property type="entry name" value="N-terminal, cytoplasmic domain of anti-sigmaE factor RseA"/>
    <property type="match status" value="1"/>
</dbReference>
<dbReference type="Proteomes" id="UP000464787">
    <property type="component" value="Chromosome"/>
</dbReference>
<dbReference type="CDD" id="cd16328">
    <property type="entry name" value="RseA_N"/>
    <property type="match status" value="1"/>
</dbReference>
<evidence type="ECO:0000313" key="3">
    <source>
        <dbReference type="Proteomes" id="UP000464787"/>
    </source>
</evidence>
<name>A0A857J4K3_9BURK</name>
<dbReference type="Gene3D" id="1.10.10.880">
    <property type="entry name" value="Anti sigma-E protein RseA, N-terminal domain"/>
    <property type="match status" value="1"/>
</dbReference>
<dbReference type="KEGG" id="xyk:GT347_08550"/>
<accession>A0A857J4K3</accession>
<keyword evidence="3" id="KW-1185">Reference proteome</keyword>
<dbReference type="PANTHER" id="PTHR38104">
    <property type="match status" value="1"/>
</dbReference>
<dbReference type="EMBL" id="CP047650">
    <property type="protein sequence ID" value="QHI98039.1"/>
    <property type="molecule type" value="Genomic_DNA"/>
</dbReference>
<dbReference type="InterPro" id="IPR052383">
    <property type="entry name" value="Anti-sigma-E_RseA-like"/>
</dbReference>